<dbReference type="GO" id="GO:0005764">
    <property type="term" value="C:lysosome"/>
    <property type="evidence" value="ECO:0007669"/>
    <property type="project" value="UniProtKB-SubCell"/>
</dbReference>
<keyword evidence="16" id="KW-0865">Zymogen</keyword>
<protein>
    <recommendedName>
        <fullName evidence="5">Carboxypeptidase Q</fullName>
    </recommendedName>
    <alternativeName>
        <fullName evidence="20">Plasma glutamate carboxypeptidase</fullName>
    </alternativeName>
</protein>
<keyword evidence="14" id="KW-0333">Golgi apparatus</keyword>
<evidence type="ECO:0000256" key="14">
    <source>
        <dbReference type="ARBA" id="ARBA00023034"/>
    </source>
</evidence>
<dbReference type="Gene3D" id="3.40.630.10">
    <property type="entry name" value="Zn peptidases"/>
    <property type="match status" value="1"/>
</dbReference>
<evidence type="ECO:0000313" key="23">
    <source>
        <dbReference type="EMBL" id="QGY01272.1"/>
    </source>
</evidence>
<evidence type="ECO:0000256" key="8">
    <source>
        <dbReference type="ARBA" id="ARBA00022670"/>
    </source>
</evidence>
<comment type="subcellular location">
    <subcellularLocation>
        <location evidence="1">Endoplasmic reticulum</location>
    </subcellularLocation>
    <subcellularLocation>
        <location evidence="3">Golgi apparatus</location>
    </subcellularLocation>
    <subcellularLocation>
        <location evidence="2">Lysosome</location>
    </subcellularLocation>
    <subcellularLocation>
        <location evidence="4">Secreted</location>
    </subcellularLocation>
</comment>
<dbReference type="GO" id="GO:0004180">
    <property type="term" value="F:carboxypeptidase activity"/>
    <property type="evidence" value="ECO:0007669"/>
    <property type="project" value="UniProtKB-KW"/>
</dbReference>
<comment type="subunit">
    <text evidence="19">Homodimer. The monomeric form is inactive while the homodimer is active.</text>
</comment>
<gene>
    <name evidence="23" type="ORF">MMSR116_04670</name>
</gene>
<dbReference type="EMBL" id="CP043538">
    <property type="protein sequence ID" value="QGY01272.1"/>
    <property type="molecule type" value="Genomic_DNA"/>
</dbReference>
<keyword evidence="12" id="KW-0256">Endoplasmic reticulum</keyword>
<dbReference type="Pfam" id="PF02225">
    <property type="entry name" value="PA"/>
    <property type="match status" value="1"/>
</dbReference>
<keyword evidence="15" id="KW-0482">Metalloprotease</keyword>
<sequence length="357" mass="37767">MPTPYDGWQAASTTLEVVEGARVLSLGCHPLVRTVATPPSGLEAEVVPVGRGTEAEFAALAPVLAGRIALVRHEYMFAAGHIHRRLKYAWAQQAGAVGFLIAGPLPTRPVAGSCGRGREDGIPALGITPEAAARLAPRGSGYALARLRITADEFADSTDAILFDLPGKMAETVVLSAHLDGHDLAESAIDNATGIAAALAVARALAPHAGCFRRGLRLAFFSAEEWALTGSRVYLEHLPTADRETLALNINLDSVAGSDHLTALCSGSSKLATWVERRSSAAGVPVRTYLPHMANSDHANFAQHNIPALRLVAGFDELDSNLKHVLTAADTRDKVGEGQLRFAAPRRCCPRVVRPHG</sequence>
<evidence type="ECO:0000259" key="22">
    <source>
        <dbReference type="Pfam" id="PF04389"/>
    </source>
</evidence>
<dbReference type="InterPro" id="IPR039866">
    <property type="entry name" value="CPQ"/>
</dbReference>
<evidence type="ECO:0000256" key="18">
    <source>
        <dbReference type="ARBA" id="ARBA00023228"/>
    </source>
</evidence>
<keyword evidence="13" id="KW-0862">Zinc</keyword>
<keyword evidence="18" id="KW-0458">Lysosome</keyword>
<evidence type="ECO:0000256" key="20">
    <source>
        <dbReference type="ARBA" id="ARBA00033328"/>
    </source>
</evidence>
<dbReference type="GO" id="GO:0046872">
    <property type="term" value="F:metal ion binding"/>
    <property type="evidence" value="ECO:0007669"/>
    <property type="project" value="UniProtKB-KW"/>
</dbReference>
<evidence type="ECO:0000313" key="24">
    <source>
        <dbReference type="Proteomes" id="UP000012488"/>
    </source>
</evidence>
<dbReference type="GO" id="GO:0006508">
    <property type="term" value="P:proteolysis"/>
    <property type="evidence" value="ECO:0007669"/>
    <property type="project" value="UniProtKB-KW"/>
</dbReference>
<keyword evidence="17" id="KW-0325">Glycoprotein</keyword>
<dbReference type="AlphaFoldDB" id="A0A6B9FGF7"/>
<keyword evidence="11" id="KW-0378">Hydrolase</keyword>
<organism evidence="23 24">
    <name type="scientific">Methylobacterium mesophilicum SR1.6/6</name>
    <dbReference type="NCBI Taxonomy" id="908290"/>
    <lineage>
        <taxon>Bacteria</taxon>
        <taxon>Pseudomonadati</taxon>
        <taxon>Pseudomonadota</taxon>
        <taxon>Alphaproteobacteria</taxon>
        <taxon>Hyphomicrobiales</taxon>
        <taxon>Methylobacteriaceae</taxon>
        <taxon>Methylobacterium</taxon>
    </lineage>
</organism>
<evidence type="ECO:0000256" key="13">
    <source>
        <dbReference type="ARBA" id="ARBA00022833"/>
    </source>
</evidence>
<evidence type="ECO:0000256" key="2">
    <source>
        <dbReference type="ARBA" id="ARBA00004371"/>
    </source>
</evidence>
<evidence type="ECO:0000256" key="3">
    <source>
        <dbReference type="ARBA" id="ARBA00004555"/>
    </source>
</evidence>
<dbReference type="KEGG" id="mmes:MMSR116_04670"/>
<keyword evidence="6" id="KW-0964">Secreted</keyword>
<evidence type="ECO:0000259" key="21">
    <source>
        <dbReference type="Pfam" id="PF02225"/>
    </source>
</evidence>
<evidence type="ECO:0000256" key="1">
    <source>
        <dbReference type="ARBA" id="ARBA00004240"/>
    </source>
</evidence>
<evidence type="ECO:0000256" key="16">
    <source>
        <dbReference type="ARBA" id="ARBA00023145"/>
    </source>
</evidence>
<feature type="domain" description="PA" evidence="21">
    <location>
        <begin position="44"/>
        <end position="135"/>
    </location>
</feature>
<evidence type="ECO:0000256" key="7">
    <source>
        <dbReference type="ARBA" id="ARBA00022645"/>
    </source>
</evidence>
<feature type="domain" description="Peptidase M28" evidence="22">
    <location>
        <begin position="163"/>
        <end position="317"/>
    </location>
</feature>
<evidence type="ECO:0000256" key="17">
    <source>
        <dbReference type="ARBA" id="ARBA00023180"/>
    </source>
</evidence>
<evidence type="ECO:0000256" key="11">
    <source>
        <dbReference type="ARBA" id="ARBA00022801"/>
    </source>
</evidence>
<evidence type="ECO:0000256" key="4">
    <source>
        <dbReference type="ARBA" id="ARBA00004613"/>
    </source>
</evidence>
<dbReference type="Pfam" id="PF04389">
    <property type="entry name" value="Peptidase_M28"/>
    <property type="match status" value="1"/>
</dbReference>
<evidence type="ECO:0000256" key="9">
    <source>
        <dbReference type="ARBA" id="ARBA00022723"/>
    </source>
</evidence>
<proteinExistence type="predicted"/>
<dbReference type="Proteomes" id="UP000012488">
    <property type="component" value="Chromosome"/>
</dbReference>
<name>A0A6B9FGF7_9HYPH</name>
<keyword evidence="10" id="KW-0732">Signal</keyword>
<reference evidence="23 24" key="1">
    <citation type="journal article" date="2012" name="Genet. Mol. Biol.">
        <title>Analysis of 16S rRNA and mxaF genes revealing insights into Methylobacterium niche-specific plant association.</title>
        <authorList>
            <person name="Dourado M.N."/>
            <person name="Andreote F.D."/>
            <person name="Dini-Andreote F."/>
            <person name="Conti R."/>
            <person name="Araujo J.M."/>
            <person name="Araujo W.L."/>
        </authorList>
    </citation>
    <scope>NUCLEOTIDE SEQUENCE [LARGE SCALE GENOMIC DNA]</scope>
    <source>
        <strain evidence="23 24">SR1.6/6</strain>
    </source>
</reference>
<dbReference type="PANTHER" id="PTHR12053">
    <property type="entry name" value="PROTEASE FAMILY M28 PLASMA GLUTAMATE CARBOXYPEPTIDASE-RELATED"/>
    <property type="match status" value="1"/>
</dbReference>
<dbReference type="InterPro" id="IPR003137">
    <property type="entry name" value="PA_domain"/>
</dbReference>
<evidence type="ECO:0000256" key="6">
    <source>
        <dbReference type="ARBA" id="ARBA00022525"/>
    </source>
</evidence>
<evidence type="ECO:0000256" key="12">
    <source>
        <dbReference type="ARBA" id="ARBA00022824"/>
    </source>
</evidence>
<dbReference type="GO" id="GO:0070573">
    <property type="term" value="F:metallodipeptidase activity"/>
    <property type="evidence" value="ECO:0007669"/>
    <property type="project" value="InterPro"/>
</dbReference>
<dbReference type="InterPro" id="IPR046450">
    <property type="entry name" value="PA_dom_sf"/>
</dbReference>
<reference evidence="23 24" key="2">
    <citation type="journal article" date="2013" name="Genome Announc.">
        <title>Draft Genome Sequence of Methylobacterium mesophilicum Strain SR1.6/6, Isolated from Citrus sinensis.</title>
        <authorList>
            <person name="Marinho Almeida D."/>
            <person name="Dini-Andreote F."/>
            <person name="Camargo Neves A.A."/>
            <person name="Juca Ramos R.T."/>
            <person name="Andreote F.D."/>
            <person name="Carneiro A.R."/>
            <person name="Oliveira de Souza Lima A."/>
            <person name="Caracciolo Gomes de Sa P.H."/>
            <person name="Ribeiro Barbosa M.S."/>
            <person name="Araujo W.L."/>
            <person name="Silva A."/>
        </authorList>
    </citation>
    <scope>NUCLEOTIDE SEQUENCE [LARGE SCALE GENOMIC DNA]</scope>
    <source>
        <strain evidence="23 24">SR1.6/6</strain>
    </source>
</reference>
<dbReference type="SUPFAM" id="SSF52025">
    <property type="entry name" value="PA domain"/>
    <property type="match status" value="1"/>
</dbReference>
<evidence type="ECO:0000256" key="19">
    <source>
        <dbReference type="ARBA" id="ARBA00025833"/>
    </source>
</evidence>
<dbReference type="Gene3D" id="3.50.30.30">
    <property type="match status" value="1"/>
</dbReference>
<evidence type="ECO:0000256" key="5">
    <source>
        <dbReference type="ARBA" id="ARBA00014116"/>
    </source>
</evidence>
<accession>A0A6B9FGF7</accession>
<keyword evidence="8" id="KW-0645">Protease</keyword>
<dbReference type="InterPro" id="IPR007484">
    <property type="entry name" value="Peptidase_M28"/>
</dbReference>
<keyword evidence="9" id="KW-0479">Metal-binding</keyword>
<dbReference type="GO" id="GO:0005576">
    <property type="term" value="C:extracellular region"/>
    <property type="evidence" value="ECO:0007669"/>
    <property type="project" value="UniProtKB-SubCell"/>
</dbReference>
<evidence type="ECO:0000256" key="10">
    <source>
        <dbReference type="ARBA" id="ARBA00022729"/>
    </source>
</evidence>
<dbReference type="PANTHER" id="PTHR12053:SF3">
    <property type="entry name" value="CARBOXYPEPTIDASE Q"/>
    <property type="match status" value="1"/>
</dbReference>
<evidence type="ECO:0000256" key="15">
    <source>
        <dbReference type="ARBA" id="ARBA00023049"/>
    </source>
</evidence>
<dbReference type="SUPFAM" id="SSF53187">
    <property type="entry name" value="Zn-dependent exopeptidases"/>
    <property type="match status" value="1"/>
</dbReference>
<keyword evidence="7" id="KW-0121">Carboxypeptidase</keyword>
<dbReference type="RefSeq" id="WP_158168516.1">
    <property type="nucleotide sequence ID" value="NZ_CP043538.1"/>
</dbReference>
<dbReference type="OrthoDB" id="9778250at2"/>